<evidence type="ECO:0000313" key="3">
    <source>
        <dbReference type="Proteomes" id="UP000037510"/>
    </source>
</evidence>
<sequence>MDACLDAIIHGILQQRKHFQNVYNAAPLEIKTHLSKNFLATDFEFRHTSDSLLQYTCGRRAEIIQQRRSVYKPINKTLNELLHAIPPSNTHLFAEPQLGDLIKEHGGIHKFFPIRKHLIAVNKSKLHNKTATKHERSQNYKRFNDRRPNYRSPAQSQTKKASFNRFHVW</sequence>
<dbReference type="EMBL" id="JTDY01006097">
    <property type="protein sequence ID" value="KOB66290.1"/>
    <property type="molecule type" value="Genomic_DNA"/>
</dbReference>
<evidence type="ECO:0000256" key="1">
    <source>
        <dbReference type="SAM" id="MobiDB-lite"/>
    </source>
</evidence>
<dbReference type="AlphaFoldDB" id="A0A0L7KT56"/>
<gene>
    <name evidence="2" type="ORF">OBRU01_19699</name>
</gene>
<name>A0A0L7KT56_OPEBR</name>
<protein>
    <submittedName>
        <fullName evidence="2">Uncharacterized protein</fullName>
    </submittedName>
</protein>
<accession>A0A0L7KT56</accession>
<evidence type="ECO:0000313" key="2">
    <source>
        <dbReference type="EMBL" id="KOB66290.1"/>
    </source>
</evidence>
<feature type="compositionally biased region" description="Basic and acidic residues" evidence="1">
    <location>
        <begin position="132"/>
        <end position="148"/>
    </location>
</feature>
<feature type="compositionally biased region" description="Polar residues" evidence="1">
    <location>
        <begin position="152"/>
        <end position="161"/>
    </location>
</feature>
<keyword evidence="3" id="KW-1185">Reference proteome</keyword>
<reference evidence="2 3" key="1">
    <citation type="journal article" date="2015" name="Genome Biol. Evol.">
        <title>The genome of winter moth (Operophtera brumata) provides a genomic perspective on sexual dimorphism and phenology.</title>
        <authorList>
            <person name="Derks M.F."/>
            <person name="Smit S."/>
            <person name="Salis L."/>
            <person name="Schijlen E."/>
            <person name="Bossers A."/>
            <person name="Mateman C."/>
            <person name="Pijl A.S."/>
            <person name="de Ridder D."/>
            <person name="Groenen M.A."/>
            <person name="Visser M.E."/>
            <person name="Megens H.J."/>
        </authorList>
    </citation>
    <scope>NUCLEOTIDE SEQUENCE [LARGE SCALE GENOMIC DNA]</scope>
    <source>
        <strain evidence="2">WM2013NL</strain>
        <tissue evidence="2">Head and thorax</tissue>
    </source>
</reference>
<comment type="caution">
    <text evidence="2">The sequence shown here is derived from an EMBL/GenBank/DDBJ whole genome shotgun (WGS) entry which is preliminary data.</text>
</comment>
<dbReference type="Proteomes" id="UP000037510">
    <property type="component" value="Unassembled WGS sequence"/>
</dbReference>
<feature type="region of interest" description="Disordered" evidence="1">
    <location>
        <begin position="127"/>
        <end position="163"/>
    </location>
</feature>
<proteinExistence type="predicted"/>
<organism evidence="2 3">
    <name type="scientific">Operophtera brumata</name>
    <name type="common">Winter moth</name>
    <name type="synonym">Phalaena brumata</name>
    <dbReference type="NCBI Taxonomy" id="104452"/>
    <lineage>
        <taxon>Eukaryota</taxon>
        <taxon>Metazoa</taxon>
        <taxon>Ecdysozoa</taxon>
        <taxon>Arthropoda</taxon>
        <taxon>Hexapoda</taxon>
        <taxon>Insecta</taxon>
        <taxon>Pterygota</taxon>
        <taxon>Neoptera</taxon>
        <taxon>Endopterygota</taxon>
        <taxon>Lepidoptera</taxon>
        <taxon>Glossata</taxon>
        <taxon>Ditrysia</taxon>
        <taxon>Geometroidea</taxon>
        <taxon>Geometridae</taxon>
        <taxon>Larentiinae</taxon>
        <taxon>Operophtera</taxon>
    </lineage>
</organism>